<sequence length="124" mass="13800">MGLGFRDDGADAADSVFSYRAQAVALPHESNGVEDVLDTEIRVKSLLLISEEEEQQRFRYRAENESKDCSSDFREFTAPGCIEVGTASIKLDEEDRWLVVLVSPSPAFHALARSVETAAEEEFQ</sequence>
<feature type="non-terminal residue" evidence="1">
    <location>
        <position position="124"/>
    </location>
</feature>
<evidence type="ECO:0000313" key="2">
    <source>
        <dbReference type="Proteomes" id="UP000186817"/>
    </source>
</evidence>
<proteinExistence type="predicted"/>
<reference evidence="1 2" key="1">
    <citation type="submission" date="2016-02" db="EMBL/GenBank/DDBJ databases">
        <title>Genome analysis of coral dinoflagellate symbionts highlights evolutionary adaptations to a symbiotic lifestyle.</title>
        <authorList>
            <person name="Aranda M."/>
            <person name="Li Y."/>
            <person name="Liew Y.J."/>
            <person name="Baumgarten S."/>
            <person name="Simakov O."/>
            <person name="Wilson M."/>
            <person name="Piel J."/>
            <person name="Ashoor H."/>
            <person name="Bougouffa S."/>
            <person name="Bajic V.B."/>
            <person name="Ryu T."/>
            <person name="Ravasi T."/>
            <person name="Bayer T."/>
            <person name="Micklem G."/>
            <person name="Kim H."/>
            <person name="Bhak J."/>
            <person name="Lajeunesse T.C."/>
            <person name="Voolstra C.R."/>
        </authorList>
    </citation>
    <scope>NUCLEOTIDE SEQUENCE [LARGE SCALE GENOMIC DNA]</scope>
    <source>
        <strain evidence="1 2">CCMP2467</strain>
    </source>
</reference>
<name>A0A1Q9BVE6_SYMMI</name>
<protein>
    <submittedName>
        <fullName evidence="1">Uncharacterized protein</fullName>
    </submittedName>
</protein>
<evidence type="ECO:0000313" key="1">
    <source>
        <dbReference type="EMBL" id="OLP74683.1"/>
    </source>
</evidence>
<organism evidence="1 2">
    <name type="scientific">Symbiodinium microadriaticum</name>
    <name type="common">Dinoflagellate</name>
    <name type="synonym">Zooxanthella microadriatica</name>
    <dbReference type="NCBI Taxonomy" id="2951"/>
    <lineage>
        <taxon>Eukaryota</taxon>
        <taxon>Sar</taxon>
        <taxon>Alveolata</taxon>
        <taxon>Dinophyceae</taxon>
        <taxon>Suessiales</taxon>
        <taxon>Symbiodiniaceae</taxon>
        <taxon>Symbiodinium</taxon>
    </lineage>
</organism>
<keyword evidence="2" id="KW-1185">Reference proteome</keyword>
<dbReference type="Proteomes" id="UP000186817">
    <property type="component" value="Unassembled WGS sequence"/>
</dbReference>
<gene>
    <name evidence="1" type="ORF">AK812_SmicGene45710</name>
</gene>
<comment type="caution">
    <text evidence="1">The sequence shown here is derived from an EMBL/GenBank/DDBJ whole genome shotgun (WGS) entry which is preliminary data.</text>
</comment>
<dbReference type="EMBL" id="LSRX01003353">
    <property type="protein sequence ID" value="OLP74683.1"/>
    <property type="molecule type" value="Genomic_DNA"/>
</dbReference>
<accession>A0A1Q9BVE6</accession>
<dbReference type="AlphaFoldDB" id="A0A1Q9BVE6"/>